<dbReference type="Pfam" id="PF08669">
    <property type="entry name" value="GCV_T_C"/>
    <property type="match status" value="1"/>
</dbReference>
<organism evidence="3">
    <name type="scientific">marine metagenome</name>
    <dbReference type="NCBI Taxonomy" id="408172"/>
    <lineage>
        <taxon>unclassified sequences</taxon>
        <taxon>metagenomes</taxon>
        <taxon>ecological metagenomes</taxon>
    </lineage>
</organism>
<name>A0A381Q0A0_9ZZZZ</name>
<dbReference type="InterPro" id="IPR029043">
    <property type="entry name" value="GcvT/YgfZ_C"/>
</dbReference>
<dbReference type="PANTHER" id="PTHR43757">
    <property type="entry name" value="AMINOMETHYLTRANSFERASE"/>
    <property type="match status" value="1"/>
</dbReference>
<dbReference type="SUPFAM" id="SSF103025">
    <property type="entry name" value="Folate-binding domain"/>
    <property type="match status" value="1"/>
</dbReference>
<dbReference type="Pfam" id="PF01571">
    <property type="entry name" value="GCV_T"/>
    <property type="match status" value="1"/>
</dbReference>
<accession>A0A381Q0A0</accession>
<dbReference type="EMBL" id="UINC01001156">
    <property type="protein sequence ID" value="SUZ72721.1"/>
    <property type="molecule type" value="Genomic_DNA"/>
</dbReference>
<protein>
    <recommendedName>
        <fullName evidence="4">Aminomethyltransferase folate-binding domain-containing protein</fullName>
    </recommendedName>
</protein>
<dbReference type="InterPro" id="IPR027266">
    <property type="entry name" value="TrmE/GcvT-like"/>
</dbReference>
<dbReference type="PANTHER" id="PTHR43757:SF2">
    <property type="entry name" value="AMINOMETHYLTRANSFERASE, MITOCHONDRIAL"/>
    <property type="match status" value="1"/>
</dbReference>
<evidence type="ECO:0008006" key="4">
    <source>
        <dbReference type="Google" id="ProtNLM"/>
    </source>
</evidence>
<feature type="domain" description="Aminomethyltransferase C-terminal" evidence="2">
    <location>
        <begin position="332"/>
        <end position="402"/>
    </location>
</feature>
<dbReference type="InterPro" id="IPR013977">
    <property type="entry name" value="GcvT_C"/>
</dbReference>
<reference evidence="3" key="1">
    <citation type="submission" date="2018-05" db="EMBL/GenBank/DDBJ databases">
        <authorList>
            <person name="Lanie J.A."/>
            <person name="Ng W.-L."/>
            <person name="Kazmierczak K.M."/>
            <person name="Andrzejewski T.M."/>
            <person name="Davidsen T.M."/>
            <person name="Wayne K.J."/>
            <person name="Tettelin H."/>
            <person name="Glass J.I."/>
            <person name="Rusch D."/>
            <person name="Podicherti R."/>
            <person name="Tsui H.-C.T."/>
            <person name="Winkler M.E."/>
        </authorList>
    </citation>
    <scope>NUCLEOTIDE SEQUENCE</scope>
</reference>
<proteinExistence type="predicted"/>
<dbReference type="InterPro" id="IPR028896">
    <property type="entry name" value="GcvT/YgfZ/DmdA"/>
</dbReference>
<dbReference type="PIRSF" id="PIRSF006487">
    <property type="entry name" value="GcvT"/>
    <property type="match status" value="1"/>
</dbReference>
<evidence type="ECO:0000313" key="3">
    <source>
        <dbReference type="EMBL" id="SUZ72721.1"/>
    </source>
</evidence>
<dbReference type="AlphaFoldDB" id="A0A381Q0A0"/>
<dbReference type="Gene3D" id="3.30.1360.120">
    <property type="entry name" value="Probable tRNA modification gtpase trme, domain 1"/>
    <property type="match status" value="1"/>
</dbReference>
<sequence>MINSHNPQKFTGHTQLKTSPFFERTSKLNQSQEWRRWGGYLAATQYDLHHDNEYFAIRTKAALLDVSPLYKYSIKGPDAQSFMDRMVTRNINICEIGQVMYTPWCDEKGKVIDDGTVQHLDENNFRLTSAEPNLTWLLDNSSGMNVNIKDDSNNIAALALQGPNSRDILNCISSKSLNNLKFFRLIDTKLNGIQVTISRTGYTGDLGYEIWIDPSKSIEIWDMLIKSGKSYGITPVGLNALDISRIEASLILLDVDYISSKHALIENRKSSPYELGLDWTVKMKGNDFIGKKALELEKKSPSNWKFRGIEIQWESLEKEYKKVGLPPGLPGMAWRTSTPLYFKNKQVGYATSGCWSPILKCYIALAHIHADYADINSCLDFEIKVEHFRKLTPAIVVETPFYNPKRKTSCPN</sequence>
<evidence type="ECO:0000259" key="2">
    <source>
        <dbReference type="Pfam" id="PF08669"/>
    </source>
</evidence>
<evidence type="ECO:0000259" key="1">
    <source>
        <dbReference type="Pfam" id="PF01571"/>
    </source>
</evidence>
<gene>
    <name evidence="3" type="ORF">METZ01_LOCUS25575</name>
</gene>
<dbReference type="SUPFAM" id="SSF101790">
    <property type="entry name" value="Aminomethyltransferase beta-barrel domain"/>
    <property type="match status" value="1"/>
</dbReference>
<dbReference type="InterPro" id="IPR006222">
    <property type="entry name" value="GCVT_N"/>
</dbReference>
<feature type="domain" description="GCVT N-terminal" evidence="1">
    <location>
        <begin position="32"/>
        <end position="284"/>
    </location>
</feature>